<evidence type="ECO:0000313" key="2">
    <source>
        <dbReference type="Proteomes" id="UP000555546"/>
    </source>
</evidence>
<dbReference type="EMBL" id="JACIJG010000008">
    <property type="protein sequence ID" value="MBB5702658.1"/>
    <property type="molecule type" value="Genomic_DNA"/>
</dbReference>
<reference evidence="1 2" key="1">
    <citation type="submission" date="2020-08" db="EMBL/GenBank/DDBJ databases">
        <title>Genomic Encyclopedia of Type Strains, Phase IV (KMG-IV): sequencing the most valuable type-strain genomes for metagenomic binning, comparative biology and taxonomic classification.</title>
        <authorList>
            <person name="Goeker M."/>
        </authorList>
    </citation>
    <scope>NUCLEOTIDE SEQUENCE [LARGE SCALE GENOMIC DNA]</scope>
    <source>
        <strain evidence="1 2">DSM 26944</strain>
    </source>
</reference>
<sequence length="34" mass="4273">MPRQQKSRWRDRYRLFVHIRRPLRYATADANGRT</sequence>
<proteinExistence type="predicted"/>
<organism evidence="1 2">
    <name type="scientific">Brucella daejeonensis</name>
    <dbReference type="NCBI Taxonomy" id="659015"/>
    <lineage>
        <taxon>Bacteria</taxon>
        <taxon>Pseudomonadati</taxon>
        <taxon>Pseudomonadota</taxon>
        <taxon>Alphaproteobacteria</taxon>
        <taxon>Hyphomicrobiales</taxon>
        <taxon>Brucellaceae</taxon>
        <taxon>Brucella/Ochrobactrum group</taxon>
        <taxon>Brucella</taxon>
    </lineage>
</organism>
<name>A0A7W9ELQ1_9HYPH</name>
<protein>
    <submittedName>
        <fullName evidence="1">Uncharacterized protein</fullName>
    </submittedName>
</protein>
<comment type="caution">
    <text evidence="1">The sequence shown here is derived from an EMBL/GenBank/DDBJ whole genome shotgun (WGS) entry which is preliminary data.</text>
</comment>
<dbReference type="AlphaFoldDB" id="A0A7W9ELQ1"/>
<dbReference type="Proteomes" id="UP000555546">
    <property type="component" value="Unassembled WGS sequence"/>
</dbReference>
<gene>
    <name evidence="1" type="ORF">FHS76_002542</name>
</gene>
<evidence type="ECO:0000313" key="1">
    <source>
        <dbReference type="EMBL" id="MBB5702658.1"/>
    </source>
</evidence>
<keyword evidence="2" id="KW-1185">Reference proteome</keyword>
<accession>A0A7W9ELQ1</accession>